<reference evidence="2 3" key="1">
    <citation type="journal article" date="2014" name="Genome Announc.">
        <title>Draft Genome Sequence of Geobacillus icigianus Strain G1w1T Isolated from Hot Springs in the Valley of Geysers, Kamchatka (Russian Federation).</title>
        <authorList>
            <person name="Bryanskaya A.V."/>
            <person name="Rozanov A.S."/>
            <person name="Logacheva M.D."/>
            <person name="Kotenko A.V."/>
            <person name="Peltek S.E."/>
        </authorList>
    </citation>
    <scope>NUCLEOTIDE SEQUENCE [LARGE SCALE GENOMIC DNA]</scope>
    <source>
        <strain evidence="2 3">G1w1</strain>
    </source>
</reference>
<evidence type="ECO:0008006" key="4">
    <source>
        <dbReference type="Google" id="ProtNLM"/>
    </source>
</evidence>
<evidence type="ECO:0000313" key="2">
    <source>
        <dbReference type="EMBL" id="MEB3750799.1"/>
    </source>
</evidence>
<evidence type="ECO:0000313" key="3">
    <source>
        <dbReference type="Proteomes" id="UP000029267"/>
    </source>
</evidence>
<comment type="caution">
    <text evidence="2">The sequence shown here is derived from an EMBL/GenBank/DDBJ whole genome shotgun (WGS) entry which is preliminary data.</text>
</comment>
<protein>
    <recommendedName>
        <fullName evidence="4">Stage II sporulation protein R</fullName>
    </recommendedName>
</protein>
<proteinExistence type="predicted"/>
<accession>A0ABU6BGI0</accession>
<feature type="compositionally biased region" description="Low complexity" evidence="1">
    <location>
        <begin position="208"/>
        <end position="228"/>
    </location>
</feature>
<organism evidence="2 3">
    <name type="scientific">Geobacillus icigianus</name>
    <dbReference type="NCBI Taxonomy" id="1430331"/>
    <lineage>
        <taxon>Bacteria</taxon>
        <taxon>Bacillati</taxon>
        <taxon>Bacillota</taxon>
        <taxon>Bacilli</taxon>
        <taxon>Bacillales</taxon>
        <taxon>Anoxybacillaceae</taxon>
        <taxon>Geobacillus</taxon>
    </lineage>
</organism>
<gene>
    <name evidence="2" type="ORF">EP10_001640</name>
</gene>
<feature type="region of interest" description="Disordered" evidence="1">
    <location>
        <begin position="175"/>
        <end position="245"/>
    </location>
</feature>
<dbReference type="Pfam" id="PF09551">
    <property type="entry name" value="Spore_II_R"/>
    <property type="match status" value="1"/>
</dbReference>
<name>A0ABU6BGI0_9BACL</name>
<sequence length="265" mass="29089">MRIKGNAIAVCLYMILLATGVLVHLYGQQTNAGANAAVVIPNDAIRLRILANSDAAQDQELKRKVRDAVNAQINGWVAELTSLAEAKRVIRSHLPDIEQTVARVLRDERSHQPYKVEFRPVRFPTKVYGDYVYPAGTYEAVLITLGEGKGANWWCVLFPPLCFLDFSNGDAVMMMASQTPNHGPGQPNGEDETVREEKVEPRGRETVSSAKEAAGGASQAGSNGDAGSVQTDDGEERKSSLAVTEAEQPVEVRFFFKEWFDRLVP</sequence>
<dbReference type="InterPro" id="IPR014202">
    <property type="entry name" value="Spore_II_R"/>
</dbReference>
<dbReference type="EMBL" id="JPYA02000002">
    <property type="protein sequence ID" value="MEB3750799.1"/>
    <property type="molecule type" value="Genomic_DNA"/>
</dbReference>
<evidence type="ECO:0000256" key="1">
    <source>
        <dbReference type="SAM" id="MobiDB-lite"/>
    </source>
</evidence>
<dbReference type="NCBIfam" id="TIGR02837">
    <property type="entry name" value="spore_II_R"/>
    <property type="match status" value="1"/>
</dbReference>
<dbReference type="Proteomes" id="UP000029267">
    <property type="component" value="Unassembled WGS sequence"/>
</dbReference>
<feature type="compositionally biased region" description="Basic and acidic residues" evidence="1">
    <location>
        <begin position="195"/>
        <end position="205"/>
    </location>
</feature>
<keyword evidence="3" id="KW-1185">Reference proteome</keyword>